<comment type="caution">
    <text evidence="1">The sequence shown here is derived from an EMBL/GenBank/DDBJ whole genome shotgun (WGS) entry which is preliminary data.</text>
</comment>
<name>A0ABU9BIY4_9BURK</name>
<dbReference type="Proteomes" id="UP001371218">
    <property type="component" value="Unassembled WGS sequence"/>
</dbReference>
<accession>A0ABU9BIY4</accession>
<dbReference type="Pfam" id="PF01874">
    <property type="entry name" value="CitG"/>
    <property type="match status" value="1"/>
</dbReference>
<dbReference type="EMBL" id="JBBUTG010000001">
    <property type="protein sequence ID" value="MEK8029686.1"/>
    <property type="molecule type" value="Genomic_DNA"/>
</dbReference>
<reference evidence="1 2" key="1">
    <citation type="submission" date="2024-04" db="EMBL/GenBank/DDBJ databases">
        <title>Novel species of the genus Ideonella isolated from streams.</title>
        <authorList>
            <person name="Lu H."/>
        </authorList>
    </citation>
    <scope>NUCLEOTIDE SEQUENCE [LARGE SCALE GENOMIC DNA]</scope>
    <source>
        <strain evidence="1 2">DXS29W</strain>
    </source>
</reference>
<dbReference type="Gene3D" id="1.10.4200.10">
    <property type="entry name" value="Triphosphoribosyl-dephospho-CoA protein"/>
    <property type="match status" value="1"/>
</dbReference>
<gene>
    <name evidence="1" type="ORF">AACH06_02540</name>
</gene>
<evidence type="ECO:0000313" key="1">
    <source>
        <dbReference type="EMBL" id="MEK8029686.1"/>
    </source>
</evidence>
<keyword evidence="2" id="KW-1185">Reference proteome</keyword>
<dbReference type="PANTHER" id="PTHR42280">
    <property type="entry name" value="CITG FAMILY PROTEIN"/>
    <property type="match status" value="1"/>
</dbReference>
<organism evidence="1 2">
    <name type="scientific">Ideonella lacteola</name>
    <dbReference type="NCBI Taxonomy" id="2984193"/>
    <lineage>
        <taxon>Bacteria</taxon>
        <taxon>Pseudomonadati</taxon>
        <taxon>Pseudomonadota</taxon>
        <taxon>Betaproteobacteria</taxon>
        <taxon>Burkholderiales</taxon>
        <taxon>Sphaerotilaceae</taxon>
        <taxon>Ideonella</taxon>
    </lineage>
</organism>
<proteinExistence type="predicted"/>
<sequence length="310" mass="32314">MAEAHPARQPAHHRARRAFLRACALDVGVRKPGNVSLASPGHGMQAEMFLRSAQAASEGLFAPGARVGARIEAAQAASWAAAGCNTNLGILLLCAPLAAAAEQAGPSDSLRATLQGVLQRLDLEDAAAAYRAIAAANPGGLGEAPEEDVHAAPRLSLRSAMVLAADRDLIARQYRDGYAGLFDVTLPVWQAAGLGRRADFPALDDAAPDARTTLAVQRVYLACLSSWPDSHIVRKHGEAVAQTVMRSAQAWRVRAEAGEVLDADPAFADWDAQLKAQGLNPGTSADLTVATLMLAGLIGSTPAAWHGSCL</sequence>
<dbReference type="InterPro" id="IPR002736">
    <property type="entry name" value="CitG"/>
</dbReference>
<dbReference type="PANTHER" id="PTHR42280:SF1">
    <property type="entry name" value="CITG FAMILY PROTEIN"/>
    <property type="match status" value="1"/>
</dbReference>
<evidence type="ECO:0000313" key="2">
    <source>
        <dbReference type="Proteomes" id="UP001371218"/>
    </source>
</evidence>
<dbReference type="RefSeq" id="WP_341424020.1">
    <property type="nucleotide sequence ID" value="NZ_JBBUTG010000001.1"/>
</dbReference>
<protein>
    <submittedName>
        <fullName evidence="1">Triphosphoribosyl-dephospho-CoA synthase</fullName>
    </submittedName>
</protein>